<protein>
    <recommendedName>
        <fullName evidence="2">Alpha/beta hydrolase fold-3 domain-containing protein</fullName>
    </recommendedName>
</protein>
<dbReference type="InterPro" id="IPR050300">
    <property type="entry name" value="GDXG_lipolytic_enzyme"/>
</dbReference>
<evidence type="ECO:0000259" key="2">
    <source>
        <dbReference type="Pfam" id="PF07859"/>
    </source>
</evidence>
<dbReference type="Proteomes" id="UP000245911">
    <property type="component" value="Unassembled WGS sequence"/>
</dbReference>
<dbReference type="EMBL" id="QDKM01000004">
    <property type="protein sequence ID" value="PVH28546.1"/>
    <property type="molecule type" value="Genomic_DNA"/>
</dbReference>
<dbReference type="OrthoDB" id="9806180at2"/>
<evidence type="ECO:0000313" key="3">
    <source>
        <dbReference type="EMBL" id="PVH28546.1"/>
    </source>
</evidence>
<dbReference type="InterPro" id="IPR029058">
    <property type="entry name" value="AB_hydrolase_fold"/>
</dbReference>
<reference evidence="3 4" key="1">
    <citation type="submission" date="2018-04" db="EMBL/GenBank/DDBJ databases">
        <title>Pararhodobacter oceanense sp. nov., isolated from marine intertidal sediment.</title>
        <authorList>
            <person name="Wang X.-L."/>
            <person name="Du Z.-J."/>
        </authorList>
    </citation>
    <scope>NUCLEOTIDE SEQUENCE [LARGE SCALE GENOMIC DNA]</scope>
    <source>
        <strain evidence="3 4">AM505</strain>
    </source>
</reference>
<proteinExistence type="predicted"/>
<keyword evidence="4" id="KW-1185">Reference proteome</keyword>
<accession>A0A2T8HT02</accession>
<organism evidence="3 4">
    <name type="scientific">Pararhodobacter oceanensis</name>
    <dbReference type="NCBI Taxonomy" id="2172121"/>
    <lineage>
        <taxon>Bacteria</taxon>
        <taxon>Pseudomonadati</taxon>
        <taxon>Pseudomonadota</taxon>
        <taxon>Alphaproteobacteria</taxon>
        <taxon>Rhodobacterales</taxon>
        <taxon>Paracoccaceae</taxon>
        <taxon>Pararhodobacter</taxon>
    </lineage>
</organism>
<comment type="caution">
    <text evidence="3">The sequence shown here is derived from an EMBL/GenBank/DDBJ whole genome shotgun (WGS) entry which is preliminary data.</text>
</comment>
<evidence type="ECO:0000313" key="4">
    <source>
        <dbReference type="Proteomes" id="UP000245911"/>
    </source>
</evidence>
<name>A0A2T8HT02_9RHOB</name>
<evidence type="ECO:0000256" key="1">
    <source>
        <dbReference type="ARBA" id="ARBA00022801"/>
    </source>
</evidence>
<dbReference type="Pfam" id="PF07859">
    <property type="entry name" value="Abhydrolase_3"/>
    <property type="match status" value="1"/>
</dbReference>
<dbReference type="GO" id="GO:0016787">
    <property type="term" value="F:hydrolase activity"/>
    <property type="evidence" value="ECO:0007669"/>
    <property type="project" value="UniProtKB-KW"/>
</dbReference>
<sequence length="187" mass="19870">MRPSQGRRTKLHQFLGHDPVAQAIVGPKLLAGDSAGANLAASVSATRDDIIGQMLIYGSFGRDHTLPSYARHAFAPMLTLADMEFYGAMRFDGGMPARDVTAVPLDAEAFGDLPPTVLFSAEADPLASDSVEYAARLAEAGVPVELTEEPGMVHGYLRARHMSKGARASFARMIKALEGLAAQDGDQ</sequence>
<dbReference type="InterPro" id="IPR013094">
    <property type="entry name" value="AB_hydrolase_3"/>
</dbReference>
<dbReference type="AlphaFoldDB" id="A0A2T8HT02"/>
<feature type="domain" description="Alpha/beta hydrolase fold-3" evidence="2">
    <location>
        <begin position="29"/>
        <end position="157"/>
    </location>
</feature>
<gene>
    <name evidence="3" type="ORF">DDE20_10065</name>
</gene>
<dbReference type="SUPFAM" id="SSF53474">
    <property type="entry name" value="alpha/beta-Hydrolases"/>
    <property type="match status" value="1"/>
</dbReference>
<dbReference type="PANTHER" id="PTHR48081">
    <property type="entry name" value="AB HYDROLASE SUPERFAMILY PROTEIN C4A8.06C"/>
    <property type="match status" value="1"/>
</dbReference>
<dbReference type="PANTHER" id="PTHR48081:SF8">
    <property type="entry name" value="ALPHA_BETA HYDROLASE FOLD-3 DOMAIN-CONTAINING PROTEIN-RELATED"/>
    <property type="match status" value="1"/>
</dbReference>
<dbReference type="Gene3D" id="3.40.50.1820">
    <property type="entry name" value="alpha/beta hydrolase"/>
    <property type="match status" value="1"/>
</dbReference>
<keyword evidence="1" id="KW-0378">Hydrolase</keyword>